<feature type="domain" description="Phosphoribosyltransferase" evidence="2">
    <location>
        <begin position="280"/>
        <end position="349"/>
    </location>
</feature>
<name>A0A6P7S8I2_9MOLL</name>
<dbReference type="InterPro" id="IPR029057">
    <property type="entry name" value="PRTase-like"/>
</dbReference>
<evidence type="ECO:0000313" key="3">
    <source>
        <dbReference type="Proteomes" id="UP000515154"/>
    </source>
</evidence>
<dbReference type="KEGG" id="osn:115209919"/>
<dbReference type="AlphaFoldDB" id="A0A6P7S8I2"/>
<dbReference type="GO" id="GO:0006015">
    <property type="term" value="P:5-phosphoribose 1-diphosphate biosynthetic process"/>
    <property type="evidence" value="ECO:0007669"/>
    <property type="project" value="TreeGrafter"/>
</dbReference>
<sequence length="381" mass="42644">MESEKGKIGSQTVLPPVLLYAHPSMEMLAKKIVSTCTEYTLAGEISDVRSSCSQECSSPEIMNDNSQNDSQGTSLCGITSSLAAKRSRRIKRQVQLRKTINWGSFDDGFPNIFISDVKYMAGKDVIFLGSFHSPEIIFEQLSVLYMFPRYRARSFHFLLPYFPTGTMERVENEGEIPTAKTLASLMSHIPFTTKGPAQITIFDIHALQERFYFSDTVIPRLESAIPLVKLELENVFGSNNYTVAFPDDGACKRFQRYFPNADTIICNKTRNGSKRIVQIKDGNPKGKSVIIIDDLVLTGGTLKECGRILLQHGAISISAYVTHAVFPKDSWKNFVDSDIFDNFWITDSIPHALQLAQHKPFKLLSLCDAIADCLLGYDLLP</sequence>
<dbReference type="RefSeq" id="XP_029634381.1">
    <property type="nucleotide sequence ID" value="XM_029778521.2"/>
</dbReference>
<keyword evidence="3" id="KW-1185">Reference proteome</keyword>
<evidence type="ECO:0000259" key="2">
    <source>
        <dbReference type="Pfam" id="PF00156"/>
    </source>
</evidence>
<reference evidence="4" key="1">
    <citation type="submission" date="2025-08" db="UniProtKB">
        <authorList>
            <consortium name="RefSeq"/>
        </authorList>
    </citation>
    <scope>IDENTIFICATION</scope>
</reference>
<evidence type="ECO:0000313" key="4">
    <source>
        <dbReference type="RefSeq" id="XP_029634381.1"/>
    </source>
</evidence>
<dbReference type="GO" id="GO:0000287">
    <property type="term" value="F:magnesium ion binding"/>
    <property type="evidence" value="ECO:0007669"/>
    <property type="project" value="InterPro"/>
</dbReference>
<protein>
    <submittedName>
        <fullName evidence="4">Ribose-phosphate pyrophosphokinase 4 isoform X1</fullName>
    </submittedName>
</protein>
<gene>
    <name evidence="4" type="primary">LOC115209919</name>
</gene>
<proteinExistence type="inferred from homology"/>
<accession>A0A6P7S8I2</accession>
<dbReference type="Proteomes" id="UP000515154">
    <property type="component" value="Linkage group LG3"/>
</dbReference>
<evidence type="ECO:0000256" key="1">
    <source>
        <dbReference type="ARBA" id="ARBA00006478"/>
    </source>
</evidence>
<dbReference type="GO" id="GO:0005737">
    <property type="term" value="C:cytoplasm"/>
    <property type="evidence" value="ECO:0007669"/>
    <property type="project" value="TreeGrafter"/>
</dbReference>
<dbReference type="InterPro" id="IPR000836">
    <property type="entry name" value="PRTase_dom"/>
</dbReference>
<comment type="similarity">
    <text evidence="1">Belongs to the ribose-phosphate pyrophosphokinase family.</text>
</comment>
<dbReference type="SUPFAM" id="SSF53271">
    <property type="entry name" value="PRTase-like"/>
    <property type="match status" value="2"/>
</dbReference>
<dbReference type="CDD" id="cd06223">
    <property type="entry name" value="PRTases_typeI"/>
    <property type="match status" value="1"/>
</dbReference>
<dbReference type="GO" id="GO:0002189">
    <property type="term" value="C:ribose phosphate diphosphokinase complex"/>
    <property type="evidence" value="ECO:0007669"/>
    <property type="project" value="TreeGrafter"/>
</dbReference>
<dbReference type="PANTHER" id="PTHR10210:SF45">
    <property type="entry name" value="RIBOSE-PHOSPHATE PYROPHOSPHOKINASE 3, CHLOROPLASTIC"/>
    <property type="match status" value="1"/>
</dbReference>
<dbReference type="SMART" id="SM01400">
    <property type="entry name" value="Pribosyltran_N"/>
    <property type="match status" value="1"/>
</dbReference>
<dbReference type="GO" id="GO:0006164">
    <property type="term" value="P:purine nucleotide biosynthetic process"/>
    <property type="evidence" value="ECO:0007669"/>
    <property type="project" value="TreeGrafter"/>
</dbReference>
<dbReference type="Gene3D" id="3.40.50.2020">
    <property type="match status" value="2"/>
</dbReference>
<dbReference type="PANTHER" id="PTHR10210">
    <property type="entry name" value="RIBOSE-PHOSPHATE DIPHOSPHOKINASE FAMILY MEMBER"/>
    <property type="match status" value="1"/>
</dbReference>
<dbReference type="InterPro" id="IPR005946">
    <property type="entry name" value="Rib-P_diPkinase"/>
</dbReference>
<dbReference type="Pfam" id="PF00156">
    <property type="entry name" value="Pribosyltran"/>
    <property type="match status" value="1"/>
</dbReference>
<organism evidence="3 4">
    <name type="scientific">Octopus sinensis</name>
    <name type="common">East Asian common octopus</name>
    <dbReference type="NCBI Taxonomy" id="2607531"/>
    <lineage>
        <taxon>Eukaryota</taxon>
        <taxon>Metazoa</taxon>
        <taxon>Spiralia</taxon>
        <taxon>Lophotrochozoa</taxon>
        <taxon>Mollusca</taxon>
        <taxon>Cephalopoda</taxon>
        <taxon>Coleoidea</taxon>
        <taxon>Octopodiformes</taxon>
        <taxon>Octopoda</taxon>
        <taxon>Incirrata</taxon>
        <taxon>Octopodidae</taxon>
        <taxon>Octopus</taxon>
    </lineage>
</organism>